<dbReference type="InterPro" id="IPR000866">
    <property type="entry name" value="AhpC/TSA"/>
</dbReference>
<dbReference type="InterPro" id="IPR036249">
    <property type="entry name" value="Thioredoxin-like_sf"/>
</dbReference>
<name>A0A9D9I2Z3_9BACT</name>
<reference evidence="6" key="2">
    <citation type="journal article" date="2021" name="PeerJ">
        <title>Extensive microbial diversity within the chicken gut microbiome revealed by metagenomics and culture.</title>
        <authorList>
            <person name="Gilroy R."/>
            <person name="Ravi A."/>
            <person name="Getino M."/>
            <person name="Pursley I."/>
            <person name="Horton D.L."/>
            <person name="Alikhan N.F."/>
            <person name="Baker D."/>
            <person name="Gharbi K."/>
            <person name="Hall N."/>
            <person name="Watson M."/>
            <person name="Adriaenssens E.M."/>
            <person name="Foster-Nyarko E."/>
            <person name="Jarju S."/>
            <person name="Secka A."/>
            <person name="Antonio M."/>
            <person name="Oren A."/>
            <person name="Chaudhuri R.R."/>
            <person name="La Ragione R."/>
            <person name="Hildebrand F."/>
            <person name="Pallen M.J."/>
        </authorList>
    </citation>
    <scope>NUCLEOTIDE SEQUENCE</scope>
    <source>
        <strain evidence="6">10037</strain>
    </source>
</reference>
<evidence type="ECO:0000313" key="7">
    <source>
        <dbReference type="Proteomes" id="UP000823597"/>
    </source>
</evidence>
<comment type="caution">
    <text evidence="6">The sequence shown here is derived from an EMBL/GenBank/DDBJ whole genome shotgun (WGS) entry which is preliminary data.</text>
</comment>
<feature type="domain" description="Thioredoxin" evidence="5">
    <location>
        <begin position="247"/>
        <end position="382"/>
    </location>
</feature>
<keyword evidence="2" id="KW-0201">Cytochrome c-type biogenesis</keyword>
<dbReference type="InterPro" id="IPR050553">
    <property type="entry name" value="Thioredoxin_ResA/DsbE_sf"/>
</dbReference>
<dbReference type="InterPro" id="IPR013766">
    <property type="entry name" value="Thioredoxin_domain"/>
</dbReference>
<dbReference type="PROSITE" id="PS51352">
    <property type="entry name" value="THIOREDOXIN_2"/>
    <property type="match status" value="1"/>
</dbReference>
<proteinExistence type="predicted"/>
<evidence type="ECO:0000256" key="2">
    <source>
        <dbReference type="ARBA" id="ARBA00022748"/>
    </source>
</evidence>
<keyword evidence="3" id="KW-1015">Disulfide bond</keyword>
<accession>A0A9D9I2Z3</accession>
<dbReference type="Gene3D" id="3.40.30.10">
    <property type="entry name" value="Glutaredoxin"/>
    <property type="match status" value="1"/>
</dbReference>
<dbReference type="AlphaFoldDB" id="A0A9D9I2Z3"/>
<dbReference type="SUPFAM" id="SSF52833">
    <property type="entry name" value="Thioredoxin-like"/>
    <property type="match status" value="1"/>
</dbReference>
<evidence type="ECO:0000256" key="3">
    <source>
        <dbReference type="ARBA" id="ARBA00023157"/>
    </source>
</evidence>
<evidence type="ECO:0000313" key="6">
    <source>
        <dbReference type="EMBL" id="MBO8464695.1"/>
    </source>
</evidence>
<sequence>MRRTILGTLTVLSFVSLSLLSPSCTSEKKARVSISMKDGADSEIVVTRLDVNKNSVVDTLVCDESGHAGFKVKVPAADPDFFYIYSNGDRIASLVLKGGDKIRVEVADGGYSVSGSGDCDLLRLADERYAEVSEQFEVLSDRLIANYEDMQKADSFRKDMGSLFVSYYRECVAFVMEHPASMASVSVLFQRVGDNLQVFATDTDVAHFKRVRDSIAAYYPQSKYLDALDKEISSRENALAMRIGMENVEEVGFPDLVLPGVDGKDVQLSAVDAPVILVHFWTASDASQNIYNTQVLKPLYDKYKGKGLEIYAVSYDTDKALWAQVVSKQNAGWINVNDYDASSSTFYNITDLPTTVVIIGDTVIDSGEFDRVELERIIRSEL</sequence>
<dbReference type="GO" id="GO:0017004">
    <property type="term" value="P:cytochrome complex assembly"/>
    <property type="evidence" value="ECO:0007669"/>
    <property type="project" value="UniProtKB-KW"/>
</dbReference>
<evidence type="ECO:0000259" key="5">
    <source>
        <dbReference type="PROSITE" id="PS51352"/>
    </source>
</evidence>
<dbReference type="PANTHER" id="PTHR42852">
    <property type="entry name" value="THIOL:DISULFIDE INTERCHANGE PROTEIN DSBE"/>
    <property type="match status" value="1"/>
</dbReference>
<keyword evidence="4" id="KW-0676">Redox-active center</keyword>
<evidence type="ECO:0000256" key="1">
    <source>
        <dbReference type="ARBA" id="ARBA00004196"/>
    </source>
</evidence>
<reference evidence="6" key="1">
    <citation type="submission" date="2020-10" db="EMBL/GenBank/DDBJ databases">
        <authorList>
            <person name="Gilroy R."/>
        </authorList>
    </citation>
    <scope>NUCLEOTIDE SEQUENCE</scope>
    <source>
        <strain evidence="6">10037</strain>
    </source>
</reference>
<dbReference type="EMBL" id="JADIME010000018">
    <property type="protein sequence ID" value="MBO8464695.1"/>
    <property type="molecule type" value="Genomic_DNA"/>
</dbReference>
<evidence type="ECO:0000256" key="4">
    <source>
        <dbReference type="ARBA" id="ARBA00023284"/>
    </source>
</evidence>
<dbReference type="CDD" id="cd02966">
    <property type="entry name" value="TlpA_like_family"/>
    <property type="match status" value="1"/>
</dbReference>
<organism evidence="6 7">
    <name type="scientific">Candidatus Merdivivens pullistercoris</name>
    <dbReference type="NCBI Taxonomy" id="2840873"/>
    <lineage>
        <taxon>Bacteria</taxon>
        <taxon>Pseudomonadati</taxon>
        <taxon>Bacteroidota</taxon>
        <taxon>Bacteroidia</taxon>
        <taxon>Bacteroidales</taxon>
        <taxon>Muribaculaceae</taxon>
        <taxon>Muribaculaceae incertae sedis</taxon>
        <taxon>Candidatus Merdivivens</taxon>
    </lineage>
</organism>
<comment type="subcellular location">
    <subcellularLocation>
        <location evidence="1">Cell envelope</location>
    </subcellularLocation>
</comment>
<dbReference type="Pfam" id="PF00578">
    <property type="entry name" value="AhpC-TSA"/>
    <property type="match status" value="1"/>
</dbReference>
<dbReference type="PANTHER" id="PTHR42852:SF6">
    <property type="entry name" value="THIOL:DISULFIDE INTERCHANGE PROTEIN DSBE"/>
    <property type="match status" value="1"/>
</dbReference>
<gene>
    <name evidence="6" type="ORF">IAB93_01705</name>
</gene>
<protein>
    <submittedName>
        <fullName evidence="6">TlpA family protein disulfide reductase</fullName>
    </submittedName>
</protein>
<dbReference type="Proteomes" id="UP000823597">
    <property type="component" value="Unassembled WGS sequence"/>
</dbReference>
<dbReference type="GO" id="GO:0030313">
    <property type="term" value="C:cell envelope"/>
    <property type="evidence" value="ECO:0007669"/>
    <property type="project" value="UniProtKB-SubCell"/>
</dbReference>